<name>A0A391NTB5_9EUKA</name>
<keyword evidence="3" id="KW-1185">Reference proteome</keyword>
<dbReference type="Proteomes" id="UP000265618">
    <property type="component" value="Unassembled WGS sequence"/>
</dbReference>
<comment type="caution">
    <text evidence="2">The sequence shown here is derived from an EMBL/GenBank/DDBJ whole genome shotgun (WGS) entry which is preliminary data.</text>
</comment>
<proteinExistence type="predicted"/>
<protein>
    <submittedName>
        <fullName evidence="2">Uncharacterized protein</fullName>
    </submittedName>
</protein>
<gene>
    <name evidence="2" type="ORF">KIPB_008969</name>
</gene>
<feature type="region of interest" description="Disordered" evidence="1">
    <location>
        <begin position="1"/>
        <end position="21"/>
    </location>
</feature>
<organism evidence="2 3">
    <name type="scientific">Kipferlia bialata</name>
    <dbReference type="NCBI Taxonomy" id="797122"/>
    <lineage>
        <taxon>Eukaryota</taxon>
        <taxon>Metamonada</taxon>
        <taxon>Carpediemonas-like organisms</taxon>
        <taxon>Kipferlia</taxon>
    </lineage>
</organism>
<evidence type="ECO:0000313" key="3">
    <source>
        <dbReference type="Proteomes" id="UP000265618"/>
    </source>
</evidence>
<dbReference type="EMBL" id="BDIP01002915">
    <property type="protein sequence ID" value="GCA63276.1"/>
    <property type="molecule type" value="Genomic_DNA"/>
</dbReference>
<reference evidence="2 3" key="1">
    <citation type="journal article" date="2018" name="PLoS ONE">
        <title>The draft genome of Kipferlia bialata reveals reductive genome evolution in fornicate parasites.</title>
        <authorList>
            <person name="Tanifuji G."/>
            <person name="Takabayashi S."/>
            <person name="Kume K."/>
            <person name="Takagi M."/>
            <person name="Nakayama T."/>
            <person name="Kamikawa R."/>
            <person name="Inagaki Y."/>
            <person name="Hashimoto T."/>
        </authorList>
    </citation>
    <scope>NUCLEOTIDE SEQUENCE [LARGE SCALE GENOMIC DNA]</scope>
    <source>
        <strain evidence="2">NY0173</strain>
    </source>
</reference>
<accession>A0A391NTB5</accession>
<feature type="non-terminal residue" evidence="2">
    <location>
        <position position="1"/>
    </location>
</feature>
<evidence type="ECO:0000256" key="1">
    <source>
        <dbReference type="SAM" id="MobiDB-lite"/>
    </source>
</evidence>
<dbReference type="AlphaFoldDB" id="A0A391NTB5"/>
<evidence type="ECO:0000313" key="2">
    <source>
        <dbReference type="EMBL" id="GCA63276.1"/>
    </source>
</evidence>
<sequence length="21" mass="2404">MQLAPKGKNFSLSEDQPKKTR</sequence>